<evidence type="ECO:0000256" key="11">
    <source>
        <dbReference type="ARBA" id="ARBA00048731"/>
    </source>
</evidence>
<evidence type="ECO:0000256" key="6">
    <source>
        <dbReference type="ARBA" id="ARBA00021582"/>
    </source>
</evidence>
<reference evidence="14 15" key="1">
    <citation type="submission" date="2018-02" db="EMBL/GenBank/DDBJ databases">
        <title>Genome sequencing of Solimonas sp. HR-BB.</title>
        <authorList>
            <person name="Lee Y."/>
            <person name="Jeon C.O."/>
        </authorList>
    </citation>
    <scope>NUCLEOTIDE SEQUENCE [LARGE SCALE GENOMIC DNA]</scope>
    <source>
        <strain evidence="14 15">HR-BB</strain>
    </source>
</reference>
<comment type="function">
    <text evidence="1">Catalyzes the reversible oxidation of 3-phospho-D-glycerate to 3-phosphonooxypyruvate, the first step of the phosphorylated L-serine biosynthesis pathway. Also catalyzes the reversible oxidation of 2-hydroxyglutarate to 2-oxoglutarate.</text>
</comment>
<dbReference type="EMBL" id="PSNW01000018">
    <property type="protein sequence ID" value="PPE71911.1"/>
    <property type="molecule type" value="Genomic_DNA"/>
</dbReference>
<dbReference type="PANTHER" id="PTHR42938">
    <property type="entry name" value="FORMATE DEHYDROGENASE 1"/>
    <property type="match status" value="1"/>
</dbReference>
<dbReference type="InterPro" id="IPR045865">
    <property type="entry name" value="ACT-like_dom_sf"/>
</dbReference>
<dbReference type="SUPFAM" id="SSF52283">
    <property type="entry name" value="Formate/glycerate dehydrogenase catalytic domain-like"/>
    <property type="match status" value="1"/>
</dbReference>
<keyword evidence="15" id="KW-1185">Reference proteome</keyword>
<dbReference type="InterPro" id="IPR036291">
    <property type="entry name" value="NAD(P)-bd_dom_sf"/>
</dbReference>
<dbReference type="GO" id="GO:0051287">
    <property type="term" value="F:NAD binding"/>
    <property type="evidence" value="ECO:0007669"/>
    <property type="project" value="InterPro"/>
</dbReference>
<evidence type="ECO:0000256" key="8">
    <source>
        <dbReference type="ARBA" id="ARBA00023027"/>
    </source>
</evidence>
<dbReference type="PROSITE" id="PS00065">
    <property type="entry name" value="D_2_HYDROXYACID_DH_1"/>
    <property type="match status" value="1"/>
</dbReference>
<dbReference type="CDD" id="cd04901">
    <property type="entry name" value="ACT_3PGDH"/>
    <property type="match status" value="1"/>
</dbReference>
<dbReference type="InterPro" id="IPR029752">
    <property type="entry name" value="D-isomer_DH_CS1"/>
</dbReference>
<dbReference type="Gene3D" id="3.40.50.720">
    <property type="entry name" value="NAD(P)-binding Rossmann-like Domain"/>
    <property type="match status" value="2"/>
</dbReference>
<dbReference type="EC" id="1.1.1.399" evidence="4"/>
<dbReference type="Pfam" id="PF00389">
    <property type="entry name" value="2-Hacid_dh"/>
    <property type="match status" value="1"/>
</dbReference>
<evidence type="ECO:0000256" key="7">
    <source>
        <dbReference type="ARBA" id="ARBA00023002"/>
    </source>
</evidence>
<dbReference type="Proteomes" id="UP000238220">
    <property type="component" value="Unassembled WGS sequence"/>
</dbReference>
<evidence type="ECO:0000313" key="15">
    <source>
        <dbReference type="Proteomes" id="UP000238220"/>
    </source>
</evidence>
<evidence type="ECO:0000313" key="14">
    <source>
        <dbReference type="EMBL" id="PPE71911.1"/>
    </source>
</evidence>
<dbReference type="PANTHER" id="PTHR42938:SF47">
    <property type="entry name" value="HYDROXYPYRUVATE REDUCTASE"/>
    <property type="match status" value="1"/>
</dbReference>
<evidence type="ECO:0000256" key="4">
    <source>
        <dbReference type="ARBA" id="ARBA00013001"/>
    </source>
</evidence>
<dbReference type="InterPro" id="IPR006140">
    <property type="entry name" value="D-isomer_DH_NAD-bd"/>
</dbReference>
<dbReference type="OrthoDB" id="9805416at2"/>
<dbReference type="InterPro" id="IPR002912">
    <property type="entry name" value="ACT_dom"/>
</dbReference>
<evidence type="ECO:0000256" key="1">
    <source>
        <dbReference type="ARBA" id="ARBA00003800"/>
    </source>
</evidence>
<protein>
    <recommendedName>
        <fullName evidence="6">D-3-phosphoglycerate dehydrogenase</fullName>
        <ecNumber evidence="4">1.1.1.399</ecNumber>
        <ecNumber evidence="5">1.1.1.95</ecNumber>
    </recommendedName>
    <alternativeName>
        <fullName evidence="9">2-oxoglutarate reductase</fullName>
    </alternativeName>
</protein>
<comment type="similarity">
    <text evidence="3 12">Belongs to the D-isomer specific 2-hydroxyacid dehydrogenase family.</text>
</comment>
<dbReference type="RefSeq" id="WP_104232350.1">
    <property type="nucleotide sequence ID" value="NZ_PSNW01000018.1"/>
</dbReference>
<evidence type="ECO:0000256" key="12">
    <source>
        <dbReference type="RuleBase" id="RU003719"/>
    </source>
</evidence>
<dbReference type="PROSITE" id="PS00670">
    <property type="entry name" value="D_2_HYDROXYACID_DH_2"/>
    <property type="match status" value="1"/>
</dbReference>
<comment type="catalytic activity">
    <reaction evidence="11">
        <text>(2R)-3-phosphoglycerate + NAD(+) = 3-phosphooxypyruvate + NADH + H(+)</text>
        <dbReference type="Rhea" id="RHEA:12641"/>
        <dbReference type="ChEBI" id="CHEBI:15378"/>
        <dbReference type="ChEBI" id="CHEBI:18110"/>
        <dbReference type="ChEBI" id="CHEBI:57540"/>
        <dbReference type="ChEBI" id="CHEBI:57945"/>
        <dbReference type="ChEBI" id="CHEBI:58272"/>
        <dbReference type="EC" id="1.1.1.95"/>
    </reaction>
</comment>
<evidence type="ECO:0000256" key="2">
    <source>
        <dbReference type="ARBA" id="ARBA00005216"/>
    </source>
</evidence>
<keyword evidence="7 12" id="KW-0560">Oxidoreductase</keyword>
<comment type="caution">
    <text evidence="14">The sequence shown here is derived from an EMBL/GenBank/DDBJ whole genome shotgun (WGS) entry which is preliminary data.</text>
</comment>
<keyword evidence="8" id="KW-0520">NAD</keyword>
<dbReference type="AlphaFoldDB" id="A0A2S5TA87"/>
<evidence type="ECO:0000259" key="13">
    <source>
        <dbReference type="PROSITE" id="PS51671"/>
    </source>
</evidence>
<comment type="catalytic activity">
    <reaction evidence="10">
        <text>(R)-2-hydroxyglutarate + NAD(+) = 2-oxoglutarate + NADH + H(+)</text>
        <dbReference type="Rhea" id="RHEA:49612"/>
        <dbReference type="ChEBI" id="CHEBI:15378"/>
        <dbReference type="ChEBI" id="CHEBI:15801"/>
        <dbReference type="ChEBI" id="CHEBI:16810"/>
        <dbReference type="ChEBI" id="CHEBI:57540"/>
        <dbReference type="ChEBI" id="CHEBI:57945"/>
        <dbReference type="EC" id="1.1.1.399"/>
    </reaction>
</comment>
<proteinExistence type="inferred from homology"/>
<dbReference type="SUPFAM" id="SSF55021">
    <property type="entry name" value="ACT-like"/>
    <property type="match status" value="1"/>
</dbReference>
<gene>
    <name evidence="14" type="ORF">C3942_21090</name>
</gene>
<feature type="domain" description="ACT" evidence="13">
    <location>
        <begin position="320"/>
        <end position="390"/>
    </location>
</feature>
<dbReference type="Gene3D" id="3.30.70.260">
    <property type="match status" value="1"/>
</dbReference>
<dbReference type="PROSITE" id="PS51671">
    <property type="entry name" value="ACT"/>
    <property type="match status" value="1"/>
</dbReference>
<dbReference type="CDD" id="cd12174">
    <property type="entry name" value="PGDH_like_3"/>
    <property type="match status" value="1"/>
</dbReference>
<evidence type="ECO:0000256" key="10">
    <source>
        <dbReference type="ARBA" id="ARBA00048126"/>
    </source>
</evidence>
<accession>A0A2S5TA87</accession>
<dbReference type="GO" id="GO:0004617">
    <property type="term" value="F:phosphoglycerate dehydrogenase activity"/>
    <property type="evidence" value="ECO:0007669"/>
    <property type="project" value="UniProtKB-EC"/>
</dbReference>
<name>A0A2S5TA87_9GAMM</name>
<organism evidence="14 15">
    <name type="scientific">Solimonas fluminis</name>
    <dbReference type="NCBI Taxonomy" id="2086571"/>
    <lineage>
        <taxon>Bacteria</taxon>
        <taxon>Pseudomonadati</taxon>
        <taxon>Pseudomonadota</taxon>
        <taxon>Gammaproteobacteria</taxon>
        <taxon>Nevskiales</taxon>
        <taxon>Nevskiaceae</taxon>
        <taxon>Solimonas</taxon>
    </lineage>
</organism>
<evidence type="ECO:0000256" key="5">
    <source>
        <dbReference type="ARBA" id="ARBA00013143"/>
    </source>
</evidence>
<evidence type="ECO:0000256" key="9">
    <source>
        <dbReference type="ARBA" id="ARBA00030455"/>
    </source>
</evidence>
<dbReference type="Pfam" id="PF02826">
    <property type="entry name" value="2-Hacid_dh_C"/>
    <property type="match status" value="1"/>
</dbReference>
<comment type="pathway">
    <text evidence="2">Amino-acid biosynthesis; L-serine biosynthesis; L-serine from 3-phospho-D-glycerate: step 1/3.</text>
</comment>
<evidence type="ECO:0000256" key="3">
    <source>
        <dbReference type="ARBA" id="ARBA00005854"/>
    </source>
</evidence>
<sequence>MFKVQTLNNISVHGLERLPRERYEVASEISSPDAVLVRSADMHKLDIPASVKAIGRAGAGTNNIPVAALSKRGVAVFNAPGANSNAVKELVLAGMFLAARNIPQSLDFVKKLEGDDKAMHVAVEDGKKKFVGFELPGRTLGVIGLGAIGVKVANAALELGMTVYGYDPAMTVQNAWQLNSGVRQALSVDDLVSKSQFISVHVPLLDATRGLINAERLKLMPKKGVILNFAREAIVDEKAVIESLDAGGLHAYVCDFPSNALKGHPRVIATPHLGASTGEAEDNCAVMVADQLREFLELGNVRNSVNFPEAVMALLPGKTRLCIVNENVPNMVGQISTTLAKRNLNIADLLNKSRGDLAYTIVDVDSGCAQDVVEEIQAIQGVLSVRCIPAR</sequence>
<dbReference type="InterPro" id="IPR006139">
    <property type="entry name" value="D-isomer_2_OHA_DH_cat_dom"/>
</dbReference>
<dbReference type="UniPathway" id="UPA00135">
    <property type="reaction ID" value="UER00196"/>
</dbReference>
<dbReference type="InterPro" id="IPR029753">
    <property type="entry name" value="D-isomer_DH_CS"/>
</dbReference>
<dbReference type="EC" id="1.1.1.95" evidence="5"/>
<dbReference type="SUPFAM" id="SSF51735">
    <property type="entry name" value="NAD(P)-binding Rossmann-fold domains"/>
    <property type="match status" value="1"/>
</dbReference>